<proteinExistence type="predicted"/>
<dbReference type="Gramene" id="Os09t0530350-00">
    <property type="protein sequence ID" value="Os09t0530350-00"/>
    <property type="gene ID" value="Os09g0530350"/>
</dbReference>
<reference evidence="2 3" key="2">
    <citation type="journal article" date="2013" name="Plant Cell Physiol.">
        <title>Rice Annotation Project Database (RAP-DB): an integrative and interactive database for rice genomics.</title>
        <authorList>
            <person name="Sakai H."/>
            <person name="Lee S.S."/>
            <person name="Tanaka T."/>
            <person name="Numa H."/>
            <person name="Kim J."/>
            <person name="Kawahara Y."/>
            <person name="Wakimoto H."/>
            <person name="Yang C.C."/>
            <person name="Iwamoto M."/>
            <person name="Abe T."/>
            <person name="Yamada Y."/>
            <person name="Muto A."/>
            <person name="Inokuchi H."/>
            <person name="Ikemura T."/>
            <person name="Matsumoto T."/>
            <person name="Sasaki T."/>
            <person name="Itoh T."/>
        </authorList>
    </citation>
    <scope>NUCLEOTIDE SEQUENCE [LARGE SCALE GENOMIC DNA]</scope>
    <source>
        <strain evidence="3">cv. Nipponbare</strain>
    </source>
</reference>
<gene>
    <name evidence="2" type="ordered locus">Os09g0530350</name>
    <name evidence="2" type="ORF">OSNPB_090530350</name>
</gene>
<feature type="non-terminal residue" evidence="2">
    <location>
        <position position="1"/>
    </location>
</feature>
<name>A0A0P0XQ79_ORYSJ</name>
<reference evidence="3" key="1">
    <citation type="journal article" date="2005" name="Nature">
        <title>The map-based sequence of the rice genome.</title>
        <authorList>
            <consortium name="International rice genome sequencing project (IRGSP)"/>
            <person name="Matsumoto T."/>
            <person name="Wu J."/>
            <person name="Kanamori H."/>
            <person name="Katayose Y."/>
            <person name="Fujisawa M."/>
            <person name="Namiki N."/>
            <person name="Mizuno H."/>
            <person name="Yamamoto K."/>
            <person name="Antonio B.A."/>
            <person name="Baba T."/>
            <person name="Sakata K."/>
            <person name="Nagamura Y."/>
            <person name="Aoki H."/>
            <person name="Arikawa K."/>
            <person name="Arita K."/>
            <person name="Bito T."/>
            <person name="Chiden Y."/>
            <person name="Fujitsuka N."/>
            <person name="Fukunaka R."/>
            <person name="Hamada M."/>
            <person name="Harada C."/>
            <person name="Hayashi A."/>
            <person name="Hijishita S."/>
            <person name="Honda M."/>
            <person name="Hosokawa S."/>
            <person name="Ichikawa Y."/>
            <person name="Idonuma A."/>
            <person name="Iijima M."/>
            <person name="Ikeda M."/>
            <person name="Ikeno M."/>
            <person name="Ito K."/>
            <person name="Ito S."/>
            <person name="Ito T."/>
            <person name="Ito Y."/>
            <person name="Ito Y."/>
            <person name="Iwabuchi A."/>
            <person name="Kamiya K."/>
            <person name="Karasawa W."/>
            <person name="Kurita K."/>
            <person name="Katagiri S."/>
            <person name="Kikuta A."/>
            <person name="Kobayashi H."/>
            <person name="Kobayashi N."/>
            <person name="Machita K."/>
            <person name="Maehara T."/>
            <person name="Masukawa M."/>
            <person name="Mizubayashi T."/>
            <person name="Mukai Y."/>
            <person name="Nagasaki H."/>
            <person name="Nagata Y."/>
            <person name="Naito S."/>
            <person name="Nakashima M."/>
            <person name="Nakama Y."/>
            <person name="Nakamichi Y."/>
            <person name="Nakamura M."/>
            <person name="Meguro A."/>
            <person name="Negishi M."/>
            <person name="Ohta I."/>
            <person name="Ohta T."/>
            <person name="Okamoto M."/>
            <person name="Ono N."/>
            <person name="Saji S."/>
            <person name="Sakaguchi M."/>
            <person name="Sakai K."/>
            <person name="Shibata M."/>
            <person name="Shimokawa T."/>
            <person name="Song J."/>
            <person name="Takazaki Y."/>
            <person name="Terasawa K."/>
            <person name="Tsugane M."/>
            <person name="Tsuji K."/>
            <person name="Ueda S."/>
            <person name="Waki K."/>
            <person name="Yamagata H."/>
            <person name="Yamamoto M."/>
            <person name="Yamamoto S."/>
            <person name="Yamane H."/>
            <person name="Yoshiki S."/>
            <person name="Yoshihara R."/>
            <person name="Yukawa K."/>
            <person name="Zhong H."/>
            <person name="Yano M."/>
            <person name="Yuan Q."/>
            <person name="Ouyang S."/>
            <person name="Liu J."/>
            <person name="Jones K.M."/>
            <person name="Gansberger K."/>
            <person name="Moffat K."/>
            <person name="Hill J."/>
            <person name="Bera J."/>
            <person name="Fadrosh D."/>
            <person name="Jin S."/>
            <person name="Johri S."/>
            <person name="Kim M."/>
            <person name="Overton L."/>
            <person name="Reardon M."/>
            <person name="Tsitrin T."/>
            <person name="Vuong H."/>
            <person name="Weaver B."/>
            <person name="Ciecko A."/>
            <person name="Tallon L."/>
            <person name="Jackson J."/>
            <person name="Pai G."/>
            <person name="Aken S.V."/>
            <person name="Utterback T."/>
            <person name="Reidmuller S."/>
            <person name="Feldblyum T."/>
            <person name="Hsiao J."/>
            <person name="Zismann V."/>
            <person name="Iobst S."/>
            <person name="de Vazeille A.R."/>
            <person name="Buell C.R."/>
            <person name="Ying K."/>
            <person name="Li Y."/>
            <person name="Lu T."/>
            <person name="Huang Y."/>
            <person name="Zhao Q."/>
            <person name="Feng Q."/>
            <person name="Zhang L."/>
            <person name="Zhu J."/>
            <person name="Weng Q."/>
            <person name="Mu J."/>
            <person name="Lu Y."/>
            <person name="Fan D."/>
            <person name="Liu Y."/>
            <person name="Guan J."/>
            <person name="Zhang Y."/>
            <person name="Yu S."/>
            <person name="Liu X."/>
            <person name="Zhang Y."/>
            <person name="Hong G."/>
            <person name="Han B."/>
            <person name="Choisne N."/>
            <person name="Demange N."/>
            <person name="Orjeda G."/>
            <person name="Samain S."/>
            <person name="Cattolico L."/>
            <person name="Pelletier E."/>
            <person name="Couloux A."/>
            <person name="Segurens B."/>
            <person name="Wincker P."/>
            <person name="D'Hont A."/>
            <person name="Scarpelli C."/>
            <person name="Weissenbach J."/>
            <person name="Salanoubat M."/>
            <person name="Quetier F."/>
            <person name="Yu Y."/>
            <person name="Kim H.R."/>
            <person name="Rambo T."/>
            <person name="Currie J."/>
            <person name="Collura K."/>
            <person name="Luo M."/>
            <person name="Yang T."/>
            <person name="Ammiraju J.S.S."/>
            <person name="Engler F."/>
            <person name="Soderlund C."/>
            <person name="Wing R.A."/>
            <person name="Palmer L.E."/>
            <person name="de la Bastide M."/>
            <person name="Spiegel L."/>
            <person name="Nascimento L."/>
            <person name="Zutavern T."/>
            <person name="O'Shaughnessy A."/>
            <person name="Dike S."/>
            <person name="Dedhia N."/>
            <person name="Preston R."/>
            <person name="Balija V."/>
            <person name="McCombie W.R."/>
            <person name="Chow T."/>
            <person name="Chen H."/>
            <person name="Chung M."/>
            <person name="Chen C."/>
            <person name="Shaw J."/>
            <person name="Wu H."/>
            <person name="Hsiao K."/>
            <person name="Chao Y."/>
            <person name="Chu M."/>
            <person name="Cheng C."/>
            <person name="Hour A."/>
            <person name="Lee P."/>
            <person name="Lin S."/>
            <person name="Lin Y."/>
            <person name="Liou J."/>
            <person name="Liu S."/>
            <person name="Hsing Y."/>
            <person name="Raghuvanshi S."/>
            <person name="Mohanty A."/>
            <person name="Bharti A.K."/>
            <person name="Gaur A."/>
            <person name="Gupta V."/>
            <person name="Kumar D."/>
            <person name="Ravi V."/>
            <person name="Vij S."/>
            <person name="Kapur A."/>
            <person name="Khurana P."/>
            <person name="Khurana P."/>
            <person name="Khurana J.P."/>
            <person name="Tyagi A.K."/>
            <person name="Gaikwad K."/>
            <person name="Singh A."/>
            <person name="Dalal V."/>
            <person name="Srivastava S."/>
            <person name="Dixit A."/>
            <person name="Pal A.K."/>
            <person name="Ghazi I.A."/>
            <person name="Yadav M."/>
            <person name="Pandit A."/>
            <person name="Bhargava A."/>
            <person name="Sureshbabu K."/>
            <person name="Batra K."/>
            <person name="Sharma T.R."/>
            <person name="Mohapatra T."/>
            <person name="Singh N.K."/>
            <person name="Messing J."/>
            <person name="Nelson A.B."/>
            <person name="Fuks G."/>
            <person name="Kavchok S."/>
            <person name="Keizer G."/>
            <person name="Linton E."/>
            <person name="Llaca V."/>
            <person name="Song R."/>
            <person name="Tanyolac B."/>
            <person name="Young S."/>
            <person name="Ho-Il K."/>
            <person name="Hahn J.H."/>
            <person name="Sangsakoo G."/>
            <person name="Vanavichit A."/>
            <person name="de Mattos Luiz.A.T."/>
            <person name="Zimmer P.D."/>
            <person name="Malone G."/>
            <person name="Dellagostin O."/>
            <person name="de Oliveira A.C."/>
            <person name="Bevan M."/>
            <person name="Bancroft I."/>
            <person name="Minx P."/>
            <person name="Cordum H."/>
            <person name="Wilson R."/>
            <person name="Cheng Z."/>
            <person name="Jin W."/>
            <person name="Jiang J."/>
            <person name="Leong S.A."/>
            <person name="Iwama H."/>
            <person name="Gojobori T."/>
            <person name="Itoh T."/>
            <person name="Niimura Y."/>
            <person name="Fujii Y."/>
            <person name="Habara T."/>
            <person name="Sakai H."/>
            <person name="Sato Y."/>
            <person name="Wilson G."/>
            <person name="Kumar K."/>
            <person name="McCouch S."/>
            <person name="Juretic N."/>
            <person name="Hoen D."/>
            <person name="Wright S."/>
            <person name="Bruskiewich R."/>
            <person name="Bureau T."/>
            <person name="Miyao A."/>
            <person name="Hirochika H."/>
            <person name="Nishikawa T."/>
            <person name="Kadowaki K."/>
            <person name="Sugiura M."/>
            <person name="Burr B."/>
            <person name="Sasaki T."/>
        </authorList>
    </citation>
    <scope>NUCLEOTIDE SEQUENCE [LARGE SCALE GENOMIC DNA]</scope>
    <source>
        <strain evidence="3">cv. Nipponbare</strain>
    </source>
</reference>
<dbReference type="eggNOG" id="ENOG502R5AW">
    <property type="taxonomic scope" value="Eukaryota"/>
</dbReference>
<feature type="compositionally biased region" description="Basic and acidic residues" evidence="1">
    <location>
        <begin position="97"/>
        <end position="115"/>
    </location>
</feature>
<evidence type="ECO:0000313" key="2">
    <source>
        <dbReference type="EMBL" id="BAT09091.1"/>
    </source>
</evidence>
<dbReference type="PaxDb" id="39947-A0A0P0XQ79"/>
<dbReference type="Proteomes" id="UP000059680">
    <property type="component" value="Chromosome 9"/>
</dbReference>
<evidence type="ECO:0000256" key="1">
    <source>
        <dbReference type="SAM" id="MobiDB-lite"/>
    </source>
</evidence>
<sequence length="203" mass="23577">LGDKAERDAQRRGQPGRLAHVQLRRAHAGGELPVEVVQEGDQRHLQHRHGEADAGADPPAGAERDELVVVPPEVHRRSAGQEPLRPELLRRAPRRGVPPDRPRVDEQRRPRRDLVPLHGRRRRRLVRDEDRGRRVQPEHLLHHRLHVLHAAHLRLRDGRLPAGRSSDLFLQLRHHPRVRRELRHGPFQRHRRRLGCGGDQILQ</sequence>
<dbReference type="FunCoup" id="A0A0P0XQ79">
    <property type="interactions" value="15"/>
</dbReference>
<dbReference type="InParanoid" id="A0A0P0XQ79"/>
<feature type="compositionally biased region" description="Basic and acidic residues" evidence="1">
    <location>
        <begin position="1"/>
        <end position="11"/>
    </location>
</feature>
<organism evidence="2 3">
    <name type="scientific">Oryza sativa subsp. japonica</name>
    <name type="common">Rice</name>
    <dbReference type="NCBI Taxonomy" id="39947"/>
    <lineage>
        <taxon>Eukaryota</taxon>
        <taxon>Viridiplantae</taxon>
        <taxon>Streptophyta</taxon>
        <taxon>Embryophyta</taxon>
        <taxon>Tracheophyta</taxon>
        <taxon>Spermatophyta</taxon>
        <taxon>Magnoliopsida</taxon>
        <taxon>Liliopsida</taxon>
        <taxon>Poales</taxon>
        <taxon>Poaceae</taxon>
        <taxon>BOP clade</taxon>
        <taxon>Oryzoideae</taxon>
        <taxon>Oryzeae</taxon>
        <taxon>Oryzinae</taxon>
        <taxon>Oryza</taxon>
        <taxon>Oryza sativa</taxon>
    </lineage>
</organism>
<feature type="region of interest" description="Disordered" evidence="1">
    <location>
        <begin position="1"/>
        <end position="117"/>
    </location>
</feature>
<keyword evidence="3" id="KW-1185">Reference proteome</keyword>
<feature type="non-terminal residue" evidence="2">
    <location>
        <position position="203"/>
    </location>
</feature>
<reference evidence="2 3" key="3">
    <citation type="journal article" date="2013" name="Rice">
        <title>Improvement of the Oryza sativa Nipponbare reference genome using next generation sequence and optical map data.</title>
        <authorList>
            <person name="Kawahara Y."/>
            <person name="de la Bastide M."/>
            <person name="Hamilton J.P."/>
            <person name="Kanamori H."/>
            <person name="McCombie W.R."/>
            <person name="Ouyang S."/>
            <person name="Schwartz D.C."/>
            <person name="Tanaka T."/>
            <person name="Wu J."/>
            <person name="Zhou S."/>
            <person name="Childs K.L."/>
            <person name="Davidson R.M."/>
            <person name="Lin H."/>
            <person name="Quesada-Ocampo L."/>
            <person name="Vaillancourt B."/>
            <person name="Sakai H."/>
            <person name="Lee S.S."/>
            <person name="Kim J."/>
            <person name="Numa H."/>
            <person name="Itoh T."/>
            <person name="Buell C.R."/>
            <person name="Matsumoto T."/>
        </authorList>
    </citation>
    <scope>NUCLEOTIDE SEQUENCE [LARGE SCALE GENOMIC DNA]</scope>
    <source>
        <strain evidence="3">cv. Nipponbare</strain>
    </source>
</reference>
<dbReference type="AlphaFoldDB" id="A0A0P0XQ79"/>
<dbReference type="EMBL" id="AP014965">
    <property type="protein sequence ID" value="BAT09091.1"/>
    <property type="molecule type" value="Genomic_DNA"/>
</dbReference>
<accession>A0A0P0XQ79</accession>
<evidence type="ECO:0000313" key="3">
    <source>
        <dbReference type="Proteomes" id="UP000059680"/>
    </source>
</evidence>
<protein>
    <submittedName>
        <fullName evidence="2">Os09g0530350 protein</fullName>
    </submittedName>
</protein>
<feature type="compositionally biased region" description="Basic and acidic residues" evidence="1">
    <location>
        <begin position="40"/>
        <end position="52"/>
    </location>
</feature>